<evidence type="ECO:0000313" key="1">
    <source>
        <dbReference type="EMBL" id="PCI77776.1"/>
    </source>
</evidence>
<sequence length="1701" mass="191974">MSKGIKRLSISLCVVFGLFFSLIVFQDQLIPLVIKRFINNRAPGIKLEDFSFEKCKWGKDRFVLTGVNFNVMAPGIQGNVKASSCSLFFSYKGAAKVYFSIEDPQLDIAVSPSLEGDKVDVYNVINRMFFSPLPIEIRRGHAQCYLAKQGYSFDFSMPLGKEKLVEISHLSLRSTASKPSVDVGGESSLSIMMRKQKDLKQIAIHVDIASLNMQLLNDMAPHVFDNQMFKEIEVAGWLKGFIELKAFYKQSPRIAKLDLSLKEATIKDKNSGSLAYVKKGVCKLEGFKEKGRDLEEETALALVPYLGFLKNYRAFELEIDQGYLGSEMGPGGKLVALKDIEIKTDYEDAYLNHYHFKANLYCGGKVRPLLVMGSESKSKSNFYRQSIEEESSLDRWQCIFSFNHQNTKRSLDYSLEIPQASNEEMVALLKLKKIFFRDSEDISLGGGNLKAYIRGELSDHHHYLRVHYLDVENILFAKDLISFSAHKASLRCNLDLKKKQFYRHSSWDLHVEEGAFKKGSSHFEGVHFEGGMNDTYVKPSKLTFYWLDKKTDCLFEGLLSHLNADIETSFLPLEIKRFLSSSICLESKQPMAALEVKTHLSFGLDATFSQIRTEGVCKLSVGEGKSQEVEFGLNFSAEEAYKSFGIVPSYAFLMGWFKAEHLEADALNLAFYLMNKDWQCEGSVGVEGSINSKVAQISMDPTNLVFCSDMAKLYPQKEGGVKAPRLNFTLDYHTNIWTGNLPLDKVVFELPTFGLVFTPFSSKLDLQDNLFTFHDIKASYEGLEFCGEMTLDFFKPDLGKIKLSCDKARGSTHDLQSFLRHFDDFENIEIYGTGAVELGSHGTIDLEAVIGKEKKLLALDIKARLLDYSLPLSSSCYLDQFTASIEYNFDKGELAIFNGEGRVEGEEILARGKNWRAKLDKLTFDTKKEEGFCKALISSPTYDLIAFNSRFEKRKEGLFMECDQKSSRFFGSTVDKLTLLISNEKKLQAFDVEGEMSGLSLYGFLELMTIMEWVPLPSKLLSSIQSPRFNGLLSYMILVKDEYSHVDLEVKGKDIRVGKVGIPKVNISMTKRGSKVNIADFEIGDFSLEGGGELKNKRLMTDSLDISFKDSFCHVAEGSFIEEGRISFKNSFFALHSADTTFPFLSKYSAFKHIGKIKGDGNIEIVFSQDLDAVRCFGKMGLSLLDCFEEGIFIDWIKPFSFEVDTLGKVNIRDAECQMKTSSDSNVWIKANLKEGVFNLIDDDSNHLLKGLHLVVPPEATHFLAEKQIFPFIKAKGKGLSISGVDFLWENQIDALADISFGKKVSVEASIKEGYYWLGKESWFVDGSKISIEGKTLRGCLGLQKDAIDWKLKFKGNWEKELFGAVEIIEAGQPDQKPLNIAISSNESEGIFIQSVEGDVFGLSMSFRHNPKDSVLDRMVLTGGMRINGYSLSDFLPEVAASVIEKFEIGRGYELSGDVVLYKTVNALKDSYFSGFFKGKHMEFYGREIETLMSEVIISPHMIEFSNCCISDASGLFEIPEIKIERTPSERWKVRMDKLHIQDFRPSLIKKIGVYRGRIKPLVIRDFNMEGIEGYLDNLLSFKGDGHFSFINTFKRDTHILDIPLEILGRLGLDMGLLIPVKGGVQFVLEDGIVHFVDLKNSYSYGDRSEFFLSKKELSYIDLNGNIDVHIKMKQHVLLKITQPFTLSILGNISKPKYSLH</sequence>
<accession>A0A2A4X5J1</accession>
<evidence type="ECO:0000313" key="2">
    <source>
        <dbReference type="Proteomes" id="UP000218775"/>
    </source>
</evidence>
<dbReference type="Proteomes" id="UP000218775">
    <property type="component" value="Unassembled WGS sequence"/>
</dbReference>
<protein>
    <submittedName>
        <fullName evidence="1">Uncharacterized protein</fullName>
    </submittedName>
</protein>
<proteinExistence type="predicted"/>
<reference evidence="2" key="1">
    <citation type="submission" date="2017-08" db="EMBL/GenBank/DDBJ databases">
        <title>A dynamic microbial community with high functional redundancy inhabits the cold, oxic subseafloor aquifer.</title>
        <authorList>
            <person name="Tully B.J."/>
            <person name="Wheat C.G."/>
            <person name="Glazer B.T."/>
            <person name="Huber J.A."/>
        </authorList>
    </citation>
    <scope>NUCLEOTIDE SEQUENCE [LARGE SCALE GENOMIC DNA]</scope>
</reference>
<dbReference type="EMBL" id="NVUK01000013">
    <property type="protein sequence ID" value="PCI77776.1"/>
    <property type="molecule type" value="Genomic_DNA"/>
</dbReference>
<name>A0A2A4X5J1_UNCAE</name>
<comment type="caution">
    <text evidence="1">The sequence shown here is derived from an EMBL/GenBank/DDBJ whole genome shotgun (WGS) entry which is preliminary data.</text>
</comment>
<gene>
    <name evidence="1" type="ORF">COB21_02580</name>
</gene>
<organism evidence="1 2">
    <name type="scientific">Aerophobetes bacterium</name>
    <dbReference type="NCBI Taxonomy" id="2030807"/>
    <lineage>
        <taxon>Bacteria</taxon>
        <taxon>Candidatus Aerophobota</taxon>
    </lineage>
</organism>